<evidence type="ECO:0000256" key="2">
    <source>
        <dbReference type="ARBA" id="ARBA00023242"/>
    </source>
</evidence>
<dbReference type="InterPro" id="IPR035441">
    <property type="entry name" value="TFIIS/LEDGF_dom_sf"/>
</dbReference>
<sequence length="248" mass="28206">MVDHCIFYSSRMSTLSSNGRGDAYTCKKALHLTLNKPNVVKACSDLKKNEHQISRDFAAETKKKTEFLVMKKNNDERSKTREVTREKKQSALPLKLSKNPRSGTGEIKKTLKKRGLSKSVPETSRLIKLKKQPPVKVSEKPKSCPVLTNNDTDTLELFEIAKKSADFANAKGILASEVETSMCVDTLTLLLEFPISARDMETRKLMVRLEHLTKHKNRKICNSASKLLQCWRESIRDQQLRESRKTQG</sequence>
<feature type="domain" description="TFIIS N-terminal" evidence="4">
    <location>
        <begin position="159"/>
        <end position="238"/>
    </location>
</feature>
<evidence type="ECO:0000256" key="3">
    <source>
        <dbReference type="PROSITE-ProRule" id="PRU00649"/>
    </source>
</evidence>
<evidence type="ECO:0000259" key="4">
    <source>
        <dbReference type="PROSITE" id="PS51319"/>
    </source>
</evidence>
<protein>
    <recommendedName>
        <fullName evidence="4">TFIIS N-terminal domain-containing protein</fullName>
    </recommendedName>
</protein>
<dbReference type="Gene3D" id="1.20.930.10">
    <property type="entry name" value="Conserved domain common to transcription factors TFIIS, elongin A, CRSP70"/>
    <property type="match status" value="1"/>
</dbReference>
<dbReference type="GO" id="GO:0005634">
    <property type="term" value="C:nucleus"/>
    <property type="evidence" value="ECO:0007669"/>
    <property type="project" value="UniProtKB-SubCell"/>
</dbReference>
<dbReference type="SUPFAM" id="SSF47676">
    <property type="entry name" value="Conserved domain common to transcription factors TFIIS, elongin A, CRSP70"/>
    <property type="match status" value="1"/>
</dbReference>
<dbReference type="AlphaFoldDB" id="A0A178VYX0"/>
<keyword evidence="2 3" id="KW-0539">Nucleus</keyword>
<name>A0A178VYX0_ARATH</name>
<dbReference type="PANTHER" id="PTHR31995:SF7">
    <property type="entry name" value="TRANSCRIPTION ELONGATION FACTOR (TFIIS) FAMILY PROTEIN"/>
    <property type="match status" value="1"/>
</dbReference>
<gene>
    <name evidence="5" type="ordered locus">AXX17_At2g29530</name>
</gene>
<dbReference type="ExpressionAtlas" id="A0A178VYX0">
    <property type="expression patterns" value="differential"/>
</dbReference>
<evidence type="ECO:0000313" key="5">
    <source>
        <dbReference type="EMBL" id="OAP11034.1"/>
    </source>
</evidence>
<comment type="subcellular location">
    <subcellularLocation>
        <location evidence="1 3">Nucleus</location>
    </subcellularLocation>
</comment>
<evidence type="ECO:0000313" key="6">
    <source>
        <dbReference type="Proteomes" id="UP000078284"/>
    </source>
</evidence>
<dbReference type="CDD" id="cd00183">
    <property type="entry name" value="TFIIS_I"/>
    <property type="match status" value="1"/>
</dbReference>
<dbReference type="Proteomes" id="UP000078284">
    <property type="component" value="Chromosome 2"/>
</dbReference>
<dbReference type="PANTHER" id="PTHR31995">
    <property type="entry name" value="TRANSCRIPTION FACTOR IIS FAMILY PROTEIN-RELATED"/>
    <property type="match status" value="1"/>
</dbReference>
<evidence type="ECO:0000256" key="1">
    <source>
        <dbReference type="ARBA" id="ARBA00004123"/>
    </source>
</evidence>
<reference evidence="6" key="1">
    <citation type="journal article" date="2016" name="Proc. Natl. Acad. Sci. U.S.A.">
        <title>Chromosome-level assembly of Arabidopsis thaliana Ler reveals the extent of translocation and inversion polymorphisms.</title>
        <authorList>
            <person name="Zapata L."/>
            <person name="Ding J."/>
            <person name="Willing E.M."/>
            <person name="Hartwig B."/>
            <person name="Bezdan D."/>
            <person name="Jiao W.B."/>
            <person name="Patel V."/>
            <person name="Velikkakam James G."/>
            <person name="Koornneef M."/>
            <person name="Ossowski S."/>
            <person name="Schneeberger K."/>
        </authorList>
    </citation>
    <scope>NUCLEOTIDE SEQUENCE [LARGE SCALE GENOMIC DNA]</scope>
    <source>
        <strain evidence="6">cv. Landsberg erecta</strain>
    </source>
</reference>
<dbReference type="EMBL" id="LUHQ01000002">
    <property type="protein sequence ID" value="OAP11034.1"/>
    <property type="molecule type" value="Genomic_DNA"/>
</dbReference>
<dbReference type="InterPro" id="IPR003617">
    <property type="entry name" value="TFIIS/CRSP70_N_sub"/>
</dbReference>
<dbReference type="InterPro" id="IPR017923">
    <property type="entry name" value="TFIIS_N"/>
</dbReference>
<accession>A0A178VYX0</accession>
<organism evidence="5 6">
    <name type="scientific">Arabidopsis thaliana</name>
    <name type="common">Mouse-ear cress</name>
    <dbReference type="NCBI Taxonomy" id="3702"/>
    <lineage>
        <taxon>Eukaryota</taxon>
        <taxon>Viridiplantae</taxon>
        <taxon>Streptophyta</taxon>
        <taxon>Embryophyta</taxon>
        <taxon>Tracheophyta</taxon>
        <taxon>Spermatophyta</taxon>
        <taxon>Magnoliopsida</taxon>
        <taxon>eudicotyledons</taxon>
        <taxon>Gunneridae</taxon>
        <taxon>Pentapetalae</taxon>
        <taxon>rosids</taxon>
        <taxon>malvids</taxon>
        <taxon>Brassicales</taxon>
        <taxon>Brassicaceae</taxon>
        <taxon>Camelineae</taxon>
        <taxon>Arabidopsis</taxon>
    </lineage>
</organism>
<comment type="caution">
    <text evidence="5">The sequence shown here is derived from an EMBL/GenBank/DDBJ whole genome shotgun (WGS) entry which is preliminary data.</text>
</comment>
<proteinExistence type="predicted"/>
<dbReference type="PROSITE" id="PS51319">
    <property type="entry name" value="TFIIS_N"/>
    <property type="match status" value="1"/>
</dbReference>
<dbReference type="SMART" id="SM00509">
    <property type="entry name" value="TFS2N"/>
    <property type="match status" value="1"/>
</dbReference>